<gene>
    <name evidence="1" type="ORF">A946_00195</name>
    <name evidence="2" type="ORF">kam1_1634</name>
</gene>
<dbReference type="PANTHER" id="PTHR37530">
    <property type="entry name" value="OUTER MEMBRANE PROTEIN SLP"/>
    <property type="match status" value="1"/>
</dbReference>
<evidence type="ECO:0000313" key="3">
    <source>
        <dbReference type="Proteomes" id="UP000031594"/>
    </source>
</evidence>
<sequence>MKSVNKIACCFFFGIFFYALIASASPIPKEIRREAKNQPSFELLLKNPESFKNRSVLLGGVIIENTPLEDRTELLIEHRELGNSGKPKYSSKNKKRFTVVTKDFLDPEIYAQGRLITVYGKVGSLQKGKEKQLLLYANFIYLWPEDFIPSSGWYLGIGPGFFF</sequence>
<evidence type="ECO:0000313" key="1">
    <source>
        <dbReference type="EMBL" id="KIE59194.1"/>
    </source>
</evidence>
<dbReference type="AlphaFoldDB" id="A0A0C1USC3"/>
<keyword evidence="3" id="KW-1185">Reference proteome</keyword>
<dbReference type="GO" id="GO:0019867">
    <property type="term" value="C:outer membrane"/>
    <property type="evidence" value="ECO:0007669"/>
    <property type="project" value="InterPro"/>
</dbReference>
<protein>
    <submittedName>
        <fullName evidence="2">Outer membrane lipoprotein</fullName>
    </submittedName>
</protein>
<dbReference type="Proteomes" id="UP000031594">
    <property type="component" value="Unassembled WGS sequence"/>
</dbReference>
<dbReference type="EMBL" id="JQNX01000001">
    <property type="protein sequence ID" value="KIE59194.1"/>
    <property type="molecule type" value="Genomic_DNA"/>
</dbReference>
<reference evidence="2" key="2">
    <citation type="journal article" date="2019" name="BMC Genomics">
        <title>Complete genome sequence analysis of the thermoacidophilic verrucomicrobial methanotroph 'Candidatus Methylacidiphilum kamchatkense' strain Kam1 and comparison with its closest relatives.</title>
        <authorList>
            <person name="Kruse T."/>
            <person name="Ratnadevi C.M."/>
            <person name="Erikstad H.A."/>
            <person name="Birkeland N.K."/>
        </authorList>
    </citation>
    <scope>NUCLEOTIDE SEQUENCE</scope>
    <source>
        <strain evidence="2">Kam1</strain>
    </source>
</reference>
<dbReference type="STRING" id="1202785.A946_00195"/>
<dbReference type="EMBL" id="CP037899">
    <property type="protein sequence ID" value="QDQ42849.1"/>
    <property type="molecule type" value="Genomic_DNA"/>
</dbReference>
<evidence type="ECO:0000313" key="4">
    <source>
        <dbReference type="Proteomes" id="UP000315925"/>
    </source>
</evidence>
<dbReference type="KEGG" id="mkc:kam1_1634"/>
<dbReference type="PANTHER" id="PTHR37530:SF1">
    <property type="entry name" value="OUTER MEMBRANE PROTEIN SLP"/>
    <property type="match status" value="1"/>
</dbReference>
<accession>A0A0C1USC3</accession>
<proteinExistence type="predicted"/>
<reference evidence="1 3" key="1">
    <citation type="submission" date="2014-08" db="EMBL/GenBank/DDBJ databases">
        <title>Methylacidiphilum kamchatkense strain Kam1 draft genome sequence.</title>
        <authorList>
            <person name="Birkeland N.-K."/>
            <person name="Erikstad H.A."/>
        </authorList>
    </citation>
    <scope>NUCLEOTIDE SEQUENCE [LARGE SCALE GENOMIC DNA]</scope>
    <source>
        <strain evidence="1 3">Kam1</strain>
    </source>
</reference>
<dbReference type="OrthoDB" id="5397282at2"/>
<dbReference type="Proteomes" id="UP000315925">
    <property type="component" value="Chromosome"/>
</dbReference>
<dbReference type="RefSeq" id="WP_039720492.1">
    <property type="nucleotide sequence ID" value="NZ_CP037899.1"/>
</dbReference>
<keyword evidence="2" id="KW-0449">Lipoprotein</keyword>
<dbReference type="InterPro" id="IPR004658">
    <property type="entry name" value="OMP_Slp"/>
</dbReference>
<dbReference type="Pfam" id="PF03843">
    <property type="entry name" value="Slp"/>
    <property type="match status" value="1"/>
</dbReference>
<reference evidence="4" key="3">
    <citation type="submission" date="2019-03" db="EMBL/GenBank/DDBJ databases">
        <title>Complete genome of Methylacidiphilum kamchatkense Kam1.</title>
        <authorList>
            <person name="Kruse T."/>
            <person name="Murarilal Ratnadevi C."/>
            <person name="Erikstad H.-A."/>
            <person name="Birkeland N.-K."/>
        </authorList>
    </citation>
    <scope>NUCLEOTIDE SEQUENCE [LARGE SCALE GENOMIC DNA]</scope>
    <source>
        <strain evidence="4">kam1</strain>
    </source>
</reference>
<organism evidence="2 4">
    <name type="scientific">Methylacidiphilum kamchatkense Kam1</name>
    <dbReference type="NCBI Taxonomy" id="1202785"/>
    <lineage>
        <taxon>Bacteria</taxon>
        <taxon>Pseudomonadati</taxon>
        <taxon>Verrucomicrobiota</taxon>
        <taxon>Methylacidiphilae</taxon>
        <taxon>Methylacidiphilales</taxon>
        <taxon>Methylacidiphilaceae</taxon>
        <taxon>Methylacidiphilum (ex Ratnadevi et al. 2023)</taxon>
    </lineage>
</organism>
<evidence type="ECO:0000313" key="2">
    <source>
        <dbReference type="EMBL" id="QDQ42849.1"/>
    </source>
</evidence>
<name>A0A0C1USC3_9BACT</name>